<dbReference type="PANTHER" id="PTHR11527">
    <property type="entry name" value="HEAT-SHOCK PROTEIN 20 FAMILY MEMBER"/>
    <property type="match status" value="1"/>
</dbReference>
<protein>
    <submittedName>
        <fullName evidence="4">Hsp20/alpha crystallin family protein</fullName>
    </submittedName>
</protein>
<organism evidence="4 5">
    <name type="scientific">Culicoidibacter larvae</name>
    <dbReference type="NCBI Taxonomy" id="2579976"/>
    <lineage>
        <taxon>Bacteria</taxon>
        <taxon>Bacillati</taxon>
        <taxon>Bacillota</taxon>
        <taxon>Culicoidibacteria</taxon>
        <taxon>Culicoidibacterales</taxon>
        <taxon>Culicoidibacteraceae</taxon>
        <taxon>Culicoidibacter</taxon>
    </lineage>
</organism>
<reference evidence="4 5" key="1">
    <citation type="submission" date="2019-05" db="EMBL/GenBank/DDBJ databases">
        <title>Culicoidintestinum kansasii gen. nov., sp. nov. from the gastrointestinal tract of the biting midge, Culicoides sonorensis.</title>
        <authorList>
            <person name="Neupane S."/>
            <person name="Ghosh A."/>
            <person name="Gunther S."/>
            <person name="Martin K."/>
            <person name="Zurek L."/>
        </authorList>
    </citation>
    <scope>NUCLEOTIDE SEQUENCE [LARGE SCALE GENOMIC DNA]</scope>
    <source>
        <strain evidence="4 5">CS-1</strain>
    </source>
</reference>
<sequence length="140" mass="16310">MAKFDITKPNREEFYDMMNRFFTDDFSIDNGSKAMKVDVQEHDDNFVVEADVPGNDKDDIHVEMNNHNLTIKVEHKQEHEEKDEAAKYIRRERSYSSVQRVIHLPKSMDEGITAKLDNGVLTITVPKDTRVNEKAKIEIE</sequence>
<dbReference type="InterPro" id="IPR008978">
    <property type="entry name" value="HSP20-like_chaperone"/>
</dbReference>
<dbReference type="SUPFAM" id="SSF49764">
    <property type="entry name" value="HSP20-like chaperones"/>
    <property type="match status" value="1"/>
</dbReference>
<dbReference type="CDD" id="cd06471">
    <property type="entry name" value="ACD_LpsHSP_like"/>
    <property type="match status" value="1"/>
</dbReference>
<dbReference type="Proteomes" id="UP000306912">
    <property type="component" value="Unassembled WGS sequence"/>
</dbReference>
<evidence type="ECO:0000256" key="1">
    <source>
        <dbReference type="PROSITE-ProRule" id="PRU00285"/>
    </source>
</evidence>
<dbReference type="OrthoDB" id="9811615at2"/>
<evidence type="ECO:0000259" key="3">
    <source>
        <dbReference type="PROSITE" id="PS01031"/>
    </source>
</evidence>
<comment type="caution">
    <text evidence="4">The sequence shown here is derived from an EMBL/GenBank/DDBJ whole genome shotgun (WGS) entry which is preliminary data.</text>
</comment>
<dbReference type="Pfam" id="PF00011">
    <property type="entry name" value="HSP20"/>
    <property type="match status" value="1"/>
</dbReference>
<evidence type="ECO:0000313" key="5">
    <source>
        <dbReference type="Proteomes" id="UP000306912"/>
    </source>
</evidence>
<dbReference type="EMBL" id="VBWP01000008">
    <property type="protein sequence ID" value="TLG72526.1"/>
    <property type="molecule type" value="Genomic_DNA"/>
</dbReference>
<feature type="domain" description="SHSP" evidence="3">
    <location>
        <begin position="28"/>
        <end position="140"/>
    </location>
</feature>
<dbReference type="RefSeq" id="WP_138191573.1">
    <property type="nucleotide sequence ID" value="NZ_VBWP01000008.1"/>
</dbReference>
<accession>A0A5R8Q9D2</accession>
<proteinExistence type="inferred from homology"/>
<comment type="similarity">
    <text evidence="1 2">Belongs to the small heat shock protein (HSP20) family.</text>
</comment>
<dbReference type="Gene3D" id="2.60.40.790">
    <property type="match status" value="1"/>
</dbReference>
<dbReference type="InParanoid" id="A0A5R8Q9D2"/>
<dbReference type="PROSITE" id="PS01031">
    <property type="entry name" value="SHSP"/>
    <property type="match status" value="1"/>
</dbReference>
<evidence type="ECO:0000313" key="4">
    <source>
        <dbReference type="EMBL" id="TLG72526.1"/>
    </source>
</evidence>
<name>A0A5R8Q9D2_9FIRM</name>
<dbReference type="InterPro" id="IPR002068">
    <property type="entry name" value="A-crystallin/Hsp20_dom"/>
</dbReference>
<dbReference type="InterPro" id="IPR031107">
    <property type="entry name" value="Small_HSP"/>
</dbReference>
<evidence type="ECO:0000256" key="2">
    <source>
        <dbReference type="RuleBase" id="RU003616"/>
    </source>
</evidence>
<keyword evidence="5" id="KW-1185">Reference proteome</keyword>
<gene>
    <name evidence="4" type="ORF">FEZ08_09060</name>
</gene>
<dbReference type="AlphaFoldDB" id="A0A5R8Q9D2"/>